<protein>
    <submittedName>
        <fullName evidence="1">Uncharacterized protein</fullName>
    </submittedName>
</protein>
<comment type="caution">
    <text evidence="1">The sequence shown here is derived from an EMBL/GenBank/DDBJ whole genome shotgun (WGS) entry which is preliminary data.</text>
</comment>
<sequence>MDAIVGRWKDCSISEEDEELDVQEGSLAKGNSRLPFELVGRVITKKPVNKRCLPGEGGFETLGTWIRTPFIFSFQLETTDTDPIESLGTSTNL</sequence>
<proteinExistence type="predicted"/>
<evidence type="ECO:0000313" key="1">
    <source>
        <dbReference type="EMBL" id="PON87131.1"/>
    </source>
</evidence>
<evidence type="ECO:0000313" key="2">
    <source>
        <dbReference type="Proteomes" id="UP000237000"/>
    </source>
</evidence>
<dbReference type="Proteomes" id="UP000237000">
    <property type="component" value="Unassembled WGS sequence"/>
</dbReference>
<reference evidence="2" key="1">
    <citation type="submission" date="2016-06" db="EMBL/GenBank/DDBJ databases">
        <title>Parallel loss of symbiosis genes in relatives of nitrogen-fixing non-legume Parasponia.</title>
        <authorList>
            <person name="Van Velzen R."/>
            <person name="Holmer R."/>
            <person name="Bu F."/>
            <person name="Rutten L."/>
            <person name="Van Zeijl A."/>
            <person name="Liu W."/>
            <person name="Santuari L."/>
            <person name="Cao Q."/>
            <person name="Sharma T."/>
            <person name="Shen D."/>
            <person name="Roswanjaya Y."/>
            <person name="Wardhani T."/>
            <person name="Kalhor M.S."/>
            <person name="Jansen J."/>
            <person name="Van den Hoogen J."/>
            <person name="Gungor B."/>
            <person name="Hartog M."/>
            <person name="Hontelez J."/>
            <person name="Verver J."/>
            <person name="Yang W.-C."/>
            <person name="Schijlen E."/>
            <person name="Repin R."/>
            <person name="Schilthuizen M."/>
            <person name="Schranz E."/>
            <person name="Heidstra R."/>
            <person name="Miyata K."/>
            <person name="Fedorova E."/>
            <person name="Kohlen W."/>
            <person name="Bisseling T."/>
            <person name="Smit S."/>
            <person name="Geurts R."/>
        </authorList>
    </citation>
    <scope>NUCLEOTIDE SEQUENCE [LARGE SCALE GENOMIC DNA]</scope>
    <source>
        <strain evidence="2">cv. RG33-2</strain>
    </source>
</reference>
<dbReference type="AlphaFoldDB" id="A0A2P5ENH7"/>
<name>A0A2P5ENH7_TREOI</name>
<organism evidence="1 2">
    <name type="scientific">Trema orientale</name>
    <name type="common">Charcoal tree</name>
    <name type="synonym">Celtis orientalis</name>
    <dbReference type="NCBI Taxonomy" id="63057"/>
    <lineage>
        <taxon>Eukaryota</taxon>
        <taxon>Viridiplantae</taxon>
        <taxon>Streptophyta</taxon>
        <taxon>Embryophyta</taxon>
        <taxon>Tracheophyta</taxon>
        <taxon>Spermatophyta</taxon>
        <taxon>Magnoliopsida</taxon>
        <taxon>eudicotyledons</taxon>
        <taxon>Gunneridae</taxon>
        <taxon>Pentapetalae</taxon>
        <taxon>rosids</taxon>
        <taxon>fabids</taxon>
        <taxon>Rosales</taxon>
        <taxon>Cannabaceae</taxon>
        <taxon>Trema</taxon>
    </lineage>
</organism>
<accession>A0A2P5ENH7</accession>
<dbReference type="InParanoid" id="A0A2P5ENH7"/>
<gene>
    <name evidence="1" type="ORF">TorRG33x02_170800</name>
</gene>
<keyword evidence="2" id="KW-1185">Reference proteome</keyword>
<dbReference type="EMBL" id="JXTC01000121">
    <property type="protein sequence ID" value="PON87131.1"/>
    <property type="molecule type" value="Genomic_DNA"/>
</dbReference>